<keyword evidence="2" id="KW-1185">Reference proteome</keyword>
<dbReference type="InterPro" id="IPR012677">
    <property type="entry name" value="Nucleotide-bd_a/b_plait_sf"/>
</dbReference>
<feature type="compositionally biased region" description="Acidic residues" evidence="1">
    <location>
        <begin position="881"/>
        <end position="896"/>
    </location>
</feature>
<feature type="region of interest" description="Disordered" evidence="1">
    <location>
        <begin position="256"/>
        <end position="292"/>
    </location>
</feature>
<dbReference type="InterPro" id="IPR035979">
    <property type="entry name" value="RBD_domain_sf"/>
</dbReference>
<dbReference type="Proteomes" id="UP000095280">
    <property type="component" value="Unplaced"/>
</dbReference>
<reference evidence="3" key="1">
    <citation type="submission" date="2016-11" db="UniProtKB">
        <authorList>
            <consortium name="WormBaseParasite"/>
        </authorList>
    </citation>
    <scope>IDENTIFICATION</scope>
</reference>
<feature type="region of interest" description="Disordered" evidence="1">
    <location>
        <begin position="879"/>
        <end position="914"/>
    </location>
</feature>
<accession>A0A1I8FLV5</accession>
<name>A0A1I8FLV5_9PLAT</name>
<sequence>VAPRAGLRAPHLVIGSLNARSDPRCWPRQPSRSAATPRSALAAPLLSARQPRRLLGRRPRDESEEDASDAVGDGGSSSAPACCRLVWLSMAELAAGLGRLARALTPIQRRCLLGQLHFLAELRLAALVAEQPGGGDDGGRDSEAGGLGLLLRMIRRAQTLGLGSGRCYEGAEAFQARATPTWTCRHRISGRLGCCSAMASCSDASADQLDSGLQLVIRLLEVLQILVQAHARARRQQSTSRRGVNHFSVGHWPVSSGCRPGRRSDARRRWPSQRAGRSDSAAGGAQLRPGRVRSELPVRPPWACCAAFAAWPQPAPPPAAAASLTSWSAAGFCGRADRHSEELWRGLVGSVLPAYARCNPSSVPLLAAAAVQPTRTCRASRRPEVFAQLVESVGTGAHLWALLLLLNRRARSLQQQRRKRRQPPSQQQRLSESEDGDADGQFEPPTRPTADCQPSVSISEDRRRRQQLSSSSRQQFDSPRLQRCWAEFAVLRAAAGLRRPHPLPAAPHRSSILRRLTNSAATNIFGFDELDEELESALLPATAAAAEELPAQLESALNFVGAHLSRRDASGGGMGRSRELWAAAMTQAVRGFSQRVAMGNRAPSNQQQGRHLASLCVRTIERGRGRRCRCFNSCGSSAACWPGQEACGGPHLRLASWSRLLGASEPKLVLNFCLGIAASSSCLPPPLLPTSTADSNSGSSSSSRQLGIIRLCTAGCSPSQSSSSASRALPLVARLVPKLLPRLRPTVADQRPPGVVLLASFAFLQQCTVTMVDLMVRVPGTAAAVTLRPKLRSVLSSVARGVHPRPAAACTAGLPQAAPPAAAALASREHWRRLLRLNLEMTVASEAANRLEEDDSDSADAAGSLADFEAELLLGNVFGSGEEDADGDSGTDDDGSESSGTESEEEGRAAQRIRPRGRLVAQLAACLAPLPPATRAMLLQSLQRPACRGWPACCASWTRRSTRPPCWSSPARDSQQLGRAGSCPAGCWPAWPPCSKRPAAPRASAWTCWTASARCWSTLAAAADPAERLLDCLAAYAQGSSEDEAAAEAPGAPPVRAAAAGTPMAPSGWPRCARFSACWTALATSSSTVWPPTACPPLPSSPRTDSEEVERLAQRLLADIEQRAGEPLELQPFTQTLPPPISAASQIPQLPIRSSNFQKAFLEPFRSDQLKKMQQHHMHLHDADQVQQHPHAADAAPANASSPSPGCPCARRPAVERKRKFNGAAAPASRTRPAAWSLLARFPATLRPRNAAQDFGKVQLIFPMPAKHQALVEYLRLADAERLIAYHHSGPGVNIKAPTALPQHRPQNCLLLTIYNMKMEFNCTDVRQICSPYAIIERCVIIKQQDGLTRAIVEFERLEDAALAKPFLNGANMYTNWQCHPLRLRQGQRFRVLYVQ</sequence>
<dbReference type="Gene3D" id="3.30.70.330">
    <property type="match status" value="1"/>
</dbReference>
<feature type="region of interest" description="Disordered" evidence="1">
    <location>
        <begin position="1173"/>
        <end position="1211"/>
    </location>
</feature>
<organism evidence="2 3">
    <name type="scientific">Macrostomum lignano</name>
    <dbReference type="NCBI Taxonomy" id="282301"/>
    <lineage>
        <taxon>Eukaryota</taxon>
        <taxon>Metazoa</taxon>
        <taxon>Spiralia</taxon>
        <taxon>Lophotrochozoa</taxon>
        <taxon>Platyhelminthes</taxon>
        <taxon>Rhabditophora</taxon>
        <taxon>Macrostomorpha</taxon>
        <taxon>Macrostomida</taxon>
        <taxon>Macrostomidae</taxon>
        <taxon>Macrostomum</taxon>
    </lineage>
</organism>
<dbReference type="GO" id="GO:0003676">
    <property type="term" value="F:nucleic acid binding"/>
    <property type="evidence" value="ECO:0007669"/>
    <property type="project" value="InterPro"/>
</dbReference>
<evidence type="ECO:0000313" key="3">
    <source>
        <dbReference type="WBParaSite" id="maker-unitig_40328-snap-gene-0.2-mRNA-1"/>
    </source>
</evidence>
<evidence type="ECO:0000313" key="2">
    <source>
        <dbReference type="Proteomes" id="UP000095280"/>
    </source>
</evidence>
<feature type="compositionally biased region" description="Low complexity" evidence="1">
    <location>
        <begin position="272"/>
        <end position="286"/>
    </location>
</feature>
<feature type="region of interest" description="Disordered" evidence="1">
    <location>
        <begin position="20"/>
        <end position="77"/>
    </location>
</feature>
<feature type="compositionally biased region" description="Low complexity" evidence="1">
    <location>
        <begin position="27"/>
        <end position="49"/>
    </location>
</feature>
<dbReference type="SUPFAM" id="SSF54928">
    <property type="entry name" value="RNA-binding domain, RBD"/>
    <property type="match status" value="1"/>
</dbReference>
<proteinExistence type="predicted"/>
<feature type="compositionally biased region" description="Low complexity" evidence="1">
    <location>
        <begin position="1185"/>
        <end position="1204"/>
    </location>
</feature>
<evidence type="ECO:0000256" key="1">
    <source>
        <dbReference type="SAM" id="MobiDB-lite"/>
    </source>
</evidence>
<feature type="region of interest" description="Disordered" evidence="1">
    <location>
        <begin position="414"/>
        <end position="475"/>
    </location>
</feature>
<dbReference type="WBParaSite" id="maker-unitig_40328-snap-gene-0.2-mRNA-1">
    <property type="protein sequence ID" value="maker-unitig_40328-snap-gene-0.2-mRNA-1"/>
    <property type="gene ID" value="maker-unitig_40328-snap-gene-0.2"/>
</dbReference>
<protein>
    <submittedName>
        <fullName evidence="3">HECT domain-containing protein</fullName>
    </submittedName>
</protein>